<accession>A0A2R6X150</accession>
<dbReference type="Proteomes" id="UP000244005">
    <property type="component" value="Unassembled WGS sequence"/>
</dbReference>
<reference evidence="2" key="1">
    <citation type="journal article" date="2017" name="Cell">
        <title>Insights into land plant evolution garnered from the Marchantia polymorpha genome.</title>
        <authorList>
            <person name="Bowman J.L."/>
            <person name="Kohchi T."/>
            <person name="Yamato K.T."/>
            <person name="Jenkins J."/>
            <person name="Shu S."/>
            <person name="Ishizaki K."/>
            <person name="Yamaoka S."/>
            <person name="Nishihama R."/>
            <person name="Nakamura Y."/>
            <person name="Berger F."/>
            <person name="Adam C."/>
            <person name="Aki S.S."/>
            <person name="Althoff F."/>
            <person name="Araki T."/>
            <person name="Arteaga-Vazquez M.A."/>
            <person name="Balasubrmanian S."/>
            <person name="Barry K."/>
            <person name="Bauer D."/>
            <person name="Boehm C.R."/>
            <person name="Briginshaw L."/>
            <person name="Caballero-Perez J."/>
            <person name="Catarino B."/>
            <person name="Chen F."/>
            <person name="Chiyoda S."/>
            <person name="Chovatia M."/>
            <person name="Davies K.M."/>
            <person name="Delmans M."/>
            <person name="Demura T."/>
            <person name="Dierschke T."/>
            <person name="Dolan L."/>
            <person name="Dorantes-Acosta A.E."/>
            <person name="Eklund D.M."/>
            <person name="Florent S.N."/>
            <person name="Flores-Sandoval E."/>
            <person name="Fujiyama A."/>
            <person name="Fukuzawa H."/>
            <person name="Galik B."/>
            <person name="Grimanelli D."/>
            <person name="Grimwood J."/>
            <person name="Grossniklaus U."/>
            <person name="Hamada T."/>
            <person name="Haseloff J."/>
            <person name="Hetherington A.J."/>
            <person name="Higo A."/>
            <person name="Hirakawa Y."/>
            <person name="Hundley H.N."/>
            <person name="Ikeda Y."/>
            <person name="Inoue K."/>
            <person name="Inoue S.I."/>
            <person name="Ishida S."/>
            <person name="Jia Q."/>
            <person name="Kakita M."/>
            <person name="Kanazawa T."/>
            <person name="Kawai Y."/>
            <person name="Kawashima T."/>
            <person name="Kennedy M."/>
            <person name="Kinose K."/>
            <person name="Kinoshita T."/>
            <person name="Kohara Y."/>
            <person name="Koide E."/>
            <person name="Komatsu K."/>
            <person name="Kopischke S."/>
            <person name="Kubo M."/>
            <person name="Kyozuka J."/>
            <person name="Lagercrantz U."/>
            <person name="Lin S.S."/>
            <person name="Lindquist E."/>
            <person name="Lipzen A.M."/>
            <person name="Lu C.W."/>
            <person name="De Luna E."/>
            <person name="Martienssen R.A."/>
            <person name="Minamino N."/>
            <person name="Mizutani M."/>
            <person name="Mizutani M."/>
            <person name="Mochizuki N."/>
            <person name="Monte I."/>
            <person name="Mosher R."/>
            <person name="Nagasaki H."/>
            <person name="Nakagami H."/>
            <person name="Naramoto S."/>
            <person name="Nishitani K."/>
            <person name="Ohtani M."/>
            <person name="Okamoto T."/>
            <person name="Okumura M."/>
            <person name="Phillips J."/>
            <person name="Pollak B."/>
            <person name="Reinders A."/>
            <person name="Rovekamp M."/>
            <person name="Sano R."/>
            <person name="Sawa S."/>
            <person name="Schmid M.W."/>
            <person name="Shirakawa M."/>
            <person name="Solano R."/>
            <person name="Spunde A."/>
            <person name="Suetsugu N."/>
            <person name="Sugano S."/>
            <person name="Sugiyama A."/>
            <person name="Sun R."/>
            <person name="Suzuki Y."/>
            <person name="Takenaka M."/>
            <person name="Takezawa D."/>
            <person name="Tomogane H."/>
            <person name="Tsuzuki M."/>
            <person name="Ueda T."/>
            <person name="Umeda M."/>
            <person name="Ward J.M."/>
            <person name="Watanabe Y."/>
            <person name="Yazaki K."/>
            <person name="Yokoyama R."/>
            <person name="Yoshitake Y."/>
            <person name="Yotsui I."/>
            <person name="Zachgo S."/>
            <person name="Schmutz J."/>
        </authorList>
    </citation>
    <scope>NUCLEOTIDE SEQUENCE [LARGE SCALE GENOMIC DNA]</scope>
    <source>
        <strain evidence="2">Tak-1</strain>
    </source>
</reference>
<gene>
    <name evidence="1" type="ORF">MARPO_0043s0068</name>
</gene>
<dbReference type="EMBL" id="KZ772715">
    <property type="protein sequence ID" value="PTQ39822.1"/>
    <property type="molecule type" value="Genomic_DNA"/>
</dbReference>
<name>A0A2R6X150_MARPO</name>
<evidence type="ECO:0000313" key="1">
    <source>
        <dbReference type="EMBL" id="PTQ39822.1"/>
    </source>
</evidence>
<protein>
    <submittedName>
        <fullName evidence="1">Uncharacterized protein</fullName>
    </submittedName>
</protein>
<dbReference type="Gramene" id="Mp1g06760.1">
    <property type="protein sequence ID" value="Mp1g06760.1.cds1"/>
    <property type="gene ID" value="Mp1g06760"/>
</dbReference>
<keyword evidence="2" id="KW-1185">Reference proteome</keyword>
<proteinExistence type="predicted"/>
<organism evidence="1 2">
    <name type="scientific">Marchantia polymorpha</name>
    <name type="common">Common liverwort</name>
    <name type="synonym">Marchantia aquatica</name>
    <dbReference type="NCBI Taxonomy" id="3197"/>
    <lineage>
        <taxon>Eukaryota</taxon>
        <taxon>Viridiplantae</taxon>
        <taxon>Streptophyta</taxon>
        <taxon>Embryophyta</taxon>
        <taxon>Marchantiophyta</taxon>
        <taxon>Marchantiopsida</taxon>
        <taxon>Marchantiidae</taxon>
        <taxon>Marchantiales</taxon>
        <taxon>Marchantiaceae</taxon>
        <taxon>Marchantia</taxon>
    </lineage>
</organism>
<sequence>MSEGFLLWVLNYSTHRRTCASSYRYSSCHNILGGCHLNSLSLSQQVQTSELQVASGFCSQSVHTRTGVFTSIQQGITHL</sequence>
<dbReference type="AlphaFoldDB" id="A0A2R6X150"/>
<evidence type="ECO:0000313" key="2">
    <source>
        <dbReference type="Proteomes" id="UP000244005"/>
    </source>
</evidence>